<feature type="coiled-coil region" evidence="1">
    <location>
        <begin position="100"/>
        <end position="143"/>
    </location>
</feature>
<keyword evidence="1" id="KW-0175">Coiled coil</keyword>
<dbReference type="Proteomes" id="UP000298179">
    <property type="component" value="Unassembled WGS sequence"/>
</dbReference>
<evidence type="ECO:0000313" key="3">
    <source>
        <dbReference type="EMBL" id="TFF20795.1"/>
    </source>
</evidence>
<dbReference type="AlphaFoldDB" id="A0A4Y8RER5"/>
<keyword evidence="2" id="KW-1133">Transmembrane helix</keyword>
<proteinExistence type="predicted"/>
<protein>
    <submittedName>
        <fullName evidence="3">Uncharacterized protein</fullName>
    </submittedName>
</protein>
<accession>A0A4Y8RER5</accession>
<sequence>MPDRLDREDRSAFRRVKDWLWSLRWRRALERVFLLATLVTLCFAVYVVAWLGLPLFDSPKLVNGDERFRLDVVWRVSVFLGALVTAFSVLWRGTIASRHADSQRDAIDRQTDQIKETRLQRLASEEKQNLEDLRISANLLNSESKTDIEIAIRVLQRIIVAPETRYWQIAMDLLADKMQSIGISDNTYAMKYMYSAMESGAKIGRTSMKSLAFGTTHPDARWHPIAGVWHITFEGGIVTFPQSFLACKSLPTLALRSSCIEVMTDIPTTRYESMPAISNAFREKFVAGEFPNTLRFDFRDTDDLYWIDFAANGDETLLIIQEPSR</sequence>
<feature type="transmembrane region" description="Helical" evidence="2">
    <location>
        <begin position="32"/>
        <end position="52"/>
    </location>
</feature>
<keyword evidence="4" id="KW-1185">Reference proteome</keyword>
<comment type="caution">
    <text evidence="3">The sequence shown here is derived from an EMBL/GenBank/DDBJ whole genome shotgun (WGS) entry which is preliminary data.</text>
</comment>
<feature type="transmembrane region" description="Helical" evidence="2">
    <location>
        <begin position="72"/>
        <end position="91"/>
    </location>
</feature>
<evidence type="ECO:0000313" key="4">
    <source>
        <dbReference type="Proteomes" id="UP000298179"/>
    </source>
</evidence>
<dbReference type="EMBL" id="SOZD01000005">
    <property type="protein sequence ID" value="TFF20795.1"/>
    <property type="molecule type" value="Genomic_DNA"/>
</dbReference>
<evidence type="ECO:0000256" key="2">
    <source>
        <dbReference type="SAM" id="Phobius"/>
    </source>
</evidence>
<gene>
    <name evidence="3" type="ORF">E3C22_18065</name>
</gene>
<organism evidence="3 4">
    <name type="scientific">Jiella endophytica</name>
    <dbReference type="NCBI Taxonomy" id="2558362"/>
    <lineage>
        <taxon>Bacteria</taxon>
        <taxon>Pseudomonadati</taxon>
        <taxon>Pseudomonadota</taxon>
        <taxon>Alphaproteobacteria</taxon>
        <taxon>Hyphomicrobiales</taxon>
        <taxon>Aurantimonadaceae</taxon>
        <taxon>Jiella</taxon>
    </lineage>
</organism>
<reference evidence="3 4" key="1">
    <citation type="submission" date="2019-03" db="EMBL/GenBank/DDBJ databases">
        <title>Jiella endophytica sp. nov., a novel endophytic bacterium isolated from root of Ficus microcarpa Linn. f.</title>
        <authorList>
            <person name="Tuo L."/>
        </authorList>
    </citation>
    <scope>NUCLEOTIDE SEQUENCE [LARGE SCALE GENOMIC DNA]</scope>
    <source>
        <strain evidence="3 4">CBS5Q-3</strain>
    </source>
</reference>
<keyword evidence="2" id="KW-0812">Transmembrane</keyword>
<keyword evidence="2" id="KW-0472">Membrane</keyword>
<name>A0A4Y8RER5_9HYPH</name>
<evidence type="ECO:0000256" key="1">
    <source>
        <dbReference type="SAM" id="Coils"/>
    </source>
</evidence>
<dbReference type="RefSeq" id="WP_134763270.1">
    <property type="nucleotide sequence ID" value="NZ_SOZD01000005.1"/>
</dbReference>